<evidence type="ECO:0000256" key="2">
    <source>
        <dbReference type="ARBA" id="ARBA00022517"/>
    </source>
</evidence>
<evidence type="ECO:0000256" key="9">
    <source>
        <dbReference type="SAM" id="MobiDB-lite"/>
    </source>
</evidence>
<dbReference type="EMBL" id="UIGY01000161">
    <property type="protein sequence ID" value="SUZ12084.1"/>
    <property type="molecule type" value="Genomic_DNA"/>
</dbReference>
<dbReference type="GO" id="GO:2000234">
    <property type="term" value="P:positive regulation of rRNA processing"/>
    <property type="evidence" value="ECO:0007669"/>
    <property type="project" value="TreeGrafter"/>
</dbReference>
<dbReference type="InterPro" id="IPR053826">
    <property type="entry name" value="WDR75"/>
</dbReference>
<name>A0A381LDU8_BLUGR</name>
<dbReference type="AlphaFoldDB" id="A0A381LDU8"/>
<feature type="compositionally biased region" description="Basic and acidic residues" evidence="9">
    <location>
        <begin position="21"/>
        <end position="37"/>
    </location>
</feature>
<gene>
    <name evidence="10" type="ORF">BGT96224V2_LOCUS5222</name>
</gene>
<dbReference type="PANTHER" id="PTHR44215:SF1">
    <property type="entry name" value="WD REPEAT-CONTAINING PROTEIN 75"/>
    <property type="match status" value="1"/>
</dbReference>
<evidence type="ECO:0000256" key="8">
    <source>
        <dbReference type="PROSITE-ProRule" id="PRU00221"/>
    </source>
</evidence>
<evidence type="ECO:0000256" key="1">
    <source>
        <dbReference type="ARBA" id="ARBA00004604"/>
    </source>
</evidence>
<dbReference type="SUPFAM" id="SSF50998">
    <property type="entry name" value="Quinoprotein alcohol dehydrogenase-like"/>
    <property type="match status" value="1"/>
</dbReference>
<keyword evidence="2" id="KW-0690">Ribosome biogenesis</keyword>
<dbReference type="SMART" id="SM00320">
    <property type="entry name" value="WD40"/>
    <property type="match status" value="1"/>
</dbReference>
<keyword evidence="5" id="KW-0677">Repeat</keyword>
<reference evidence="10" key="1">
    <citation type="submission" date="2018-07" db="EMBL/GenBank/DDBJ databases">
        <authorList>
            <person name="Quirk P.G."/>
            <person name="Krulwich T.A."/>
        </authorList>
    </citation>
    <scope>NUCLEOTIDE SEQUENCE</scope>
    <source>
        <strain evidence="10">96224</strain>
    </source>
</reference>
<dbReference type="GO" id="GO:0006364">
    <property type="term" value="P:rRNA processing"/>
    <property type="evidence" value="ECO:0007669"/>
    <property type="project" value="UniProtKB-KW"/>
</dbReference>
<proteinExistence type="predicted"/>
<accession>A0A381LDU8</accession>
<dbReference type="GO" id="GO:0045943">
    <property type="term" value="P:positive regulation of transcription by RNA polymerase I"/>
    <property type="evidence" value="ECO:0007669"/>
    <property type="project" value="InterPro"/>
</dbReference>
<dbReference type="InterPro" id="IPR001680">
    <property type="entry name" value="WD40_rpt"/>
</dbReference>
<evidence type="ECO:0000256" key="7">
    <source>
        <dbReference type="ARBA" id="ARBA00023242"/>
    </source>
</evidence>
<feature type="repeat" description="WD" evidence="8">
    <location>
        <begin position="612"/>
        <end position="646"/>
    </location>
</feature>
<evidence type="ECO:0000256" key="6">
    <source>
        <dbReference type="ARBA" id="ARBA00023163"/>
    </source>
</evidence>
<keyword evidence="4 8" id="KW-0853">WD repeat</keyword>
<keyword evidence="6" id="KW-0804">Transcription</keyword>
<sequence length="942" mass="103860">MASKMKRKKGPIDAMGPAKRTKSERGKNCEEAPKNDTRPSTNSHLEIEQANGSNAQPATQDQCTVSNVQQVPQKSTNFEGTHSNFAKSKLAQPWKLSTSIGGRMITSDPVFTPDERHLIVATRTTIQVYTTADSLLARSIRLKLDSSLLSSTQIVTTSLSPSNTDMIWVACSNGSVFRVNWTNGSGADSFWTVSSTGCIHMTVASMESHGRKRDVVFTTEARKEGGFRTTANELAEPDGTIAIAARTIYTSQEPIQFLKATRDGSIIVGASRKRILVGRLRSTEFDTVDRIKFEFRTFESNEFITSLDLKVSFQNEVEVTRKDRLQKTPVVDLVVGNIKGVIFVHYDIAGELFGQPKNGLLLSTTNLVPPKLHWHRQAVNSIKWSLDGGKETVLVLWQLESGKKDFLPHMSATIENIAISPNGSSYAIQLSDNSTIVLSTADLLPKMMIAGIQASVIQPPKFPGSNVLRAEATPSHLLLAVGAQQEVRDFNPLIMSNSYLQTFDLGTGQSVSNQALTRTNVTNVNAAPNSHNISEPRVTHLKISSDGEWLATVDEWTPSANDLEFLGTGVKSLSTEINHRREVFLKFWKRNSSKNTWELVSRIESPHLTDEVSSDSGRILDLASDPSSSRFATIGVDGSVKIWSTRLRKRDGVLVRGKDSKVLKNWGCSQAFKLGKTNLLENKDQEPRLPITGCVSFCEDGSVLAAALGSKNSLINLIDSYSGSIKKTFAELYAPEIFGIEFLGQDLIILSDKLVSFDIVSEEIRHTYKLRSSILNLSVDQKREMMHLAVDQKSKTFAISLPKLPTGIADQLIGARSELLVFHQDTREPQLSEFFPTLITALSPASVVHLQSDRCGEDPISQPIGSLDDEEVEEIELVDDSATTTTVLDSSADEPRKYPVVTKHQLSEVFDIGPAFALPPMEEMFYRVTNLFAAPRMVQTVR</sequence>
<organism evidence="10">
    <name type="scientific">Blumeria graminis f. sp. tritici 96224</name>
    <dbReference type="NCBI Taxonomy" id="1268274"/>
    <lineage>
        <taxon>Eukaryota</taxon>
        <taxon>Fungi</taxon>
        <taxon>Dikarya</taxon>
        <taxon>Ascomycota</taxon>
        <taxon>Pezizomycotina</taxon>
        <taxon>Leotiomycetes</taxon>
        <taxon>Erysiphales</taxon>
        <taxon>Erysiphaceae</taxon>
        <taxon>Blumeria</taxon>
    </lineage>
</organism>
<keyword evidence="3" id="KW-0698">rRNA processing</keyword>
<dbReference type="GO" id="GO:0003723">
    <property type="term" value="F:RNA binding"/>
    <property type="evidence" value="ECO:0007669"/>
    <property type="project" value="InterPro"/>
</dbReference>
<evidence type="ECO:0000256" key="5">
    <source>
        <dbReference type="ARBA" id="ARBA00022737"/>
    </source>
</evidence>
<dbReference type="InterPro" id="IPR015943">
    <property type="entry name" value="WD40/YVTN_repeat-like_dom_sf"/>
</dbReference>
<dbReference type="OrthoDB" id="4096at2759"/>
<evidence type="ECO:0000256" key="3">
    <source>
        <dbReference type="ARBA" id="ARBA00022552"/>
    </source>
</evidence>
<feature type="region of interest" description="Disordered" evidence="9">
    <location>
        <begin position="1"/>
        <end position="42"/>
    </location>
</feature>
<protein>
    <submittedName>
        <fullName evidence="10">Bgt-3509</fullName>
    </submittedName>
</protein>
<comment type="subcellular location">
    <subcellularLocation>
        <location evidence="1">Nucleus</location>
        <location evidence="1">Nucleolus</location>
    </subcellularLocation>
</comment>
<dbReference type="InterPro" id="IPR036322">
    <property type="entry name" value="WD40_repeat_dom_sf"/>
</dbReference>
<evidence type="ECO:0000256" key="4">
    <source>
        <dbReference type="ARBA" id="ARBA00022574"/>
    </source>
</evidence>
<dbReference type="SUPFAM" id="SSF50978">
    <property type="entry name" value="WD40 repeat-like"/>
    <property type="match status" value="1"/>
</dbReference>
<dbReference type="Gene3D" id="2.130.10.10">
    <property type="entry name" value="YVTN repeat-like/Quinoprotein amine dehydrogenase"/>
    <property type="match status" value="2"/>
</dbReference>
<dbReference type="InterPro" id="IPR011047">
    <property type="entry name" value="Quinoprotein_ADH-like_sf"/>
</dbReference>
<evidence type="ECO:0000313" key="10">
    <source>
        <dbReference type="EMBL" id="SUZ12084.1"/>
    </source>
</evidence>
<dbReference type="GO" id="GO:0032040">
    <property type="term" value="C:small-subunit processome"/>
    <property type="evidence" value="ECO:0007669"/>
    <property type="project" value="InterPro"/>
</dbReference>
<keyword evidence="7" id="KW-0539">Nucleus</keyword>
<dbReference type="PROSITE" id="PS50082">
    <property type="entry name" value="WD_REPEATS_2"/>
    <property type="match status" value="1"/>
</dbReference>
<dbReference type="PANTHER" id="PTHR44215">
    <property type="entry name" value="WD REPEAT-CONTAINING PROTEIN 75"/>
    <property type="match status" value="1"/>
</dbReference>